<protein>
    <submittedName>
        <fullName evidence="1">Uncharacterized protein</fullName>
    </submittedName>
</protein>
<feature type="non-terminal residue" evidence="1">
    <location>
        <position position="1"/>
    </location>
</feature>
<evidence type="ECO:0000313" key="1">
    <source>
        <dbReference type="EMBL" id="KAJ6648227.1"/>
    </source>
</evidence>
<dbReference type="EMBL" id="WJQU01000001">
    <property type="protein sequence ID" value="KAJ6648227.1"/>
    <property type="molecule type" value="Genomic_DNA"/>
</dbReference>
<dbReference type="Proteomes" id="UP001151699">
    <property type="component" value="Chromosome A"/>
</dbReference>
<organism evidence="1 2">
    <name type="scientific">Pseudolycoriella hygida</name>
    <dbReference type="NCBI Taxonomy" id="35572"/>
    <lineage>
        <taxon>Eukaryota</taxon>
        <taxon>Metazoa</taxon>
        <taxon>Ecdysozoa</taxon>
        <taxon>Arthropoda</taxon>
        <taxon>Hexapoda</taxon>
        <taxon>Insecta</taxon>
        <taxon>Pterygota</taxon>
        <taxon>Neoptera</taxon>
        <taxon>Endopterygota</taxon>
        <taxon>Diptera</taxon>
        <taxon>Nematocera</taxon>
        <taxon>Sciaroidea</taxon>
        <taxon>Sciaridae</taxon>
        <taxon>Pseudolycoriella</taxon>
    </lineage>
</organism>
<proteinExistence type="predicted"/>
<gene>
    <name evidence="1" type="ORF">Bhyg_03454</name>
</gene>
<accession>A0A9Q0NDD2</accession>
<sequence>ASNVNKTAVSDCRLHLCRPCSCSEHKDLFPTDRPNTSNPEACHSFFVNVLPFYPSTYHYNVIANLLTHDRQYETTFVIFIGFKGFVATKHFHCEGTFFVNVVVDNAVV</sequence>
<keyword evidence="2" id="KW-1185">Reference proteome</keyword>
<dbReference type="AlphaFoldDB" id="A0A9Q0NDD2"/>
<reference evidence="1" key="1">
    <citation type="submission" date="2022-07" db="EMBL/GenBank/DDBJ databases">
        <authorList>
            <person name="Trinca V."/>
            <person name="Uliana J.V.C."/>
            <person name="Torres T.T."/>
            <person name="Ward R.J."/>
            <person name="Monesi N."/>
        </authorList>
    </citation>
    <scope>NUCLEOTIDE SEQUENCE</scope>
    <source>
        <strain evidence="1">HSMRA1968</strain>
        <tissue evidence="1">Whole embryos</tissue>
    </source>
</reference>
<name>A0A9Q0NDD2_9DIPT</name>
<comment type="caution">
    <text evidence="1">The sequence shown here is derived from an EMBL/GenBank/DDBJ whole genome shotgun (WGS) entry which is preliminary data.</text>
</comment>
<evidence type="ECO:0000313" key="2">
    <source>
        <dbReference type="Proteomes" id="UP001151699"/>
    </source>
</evidence>